<evidence type="ECO:0000313" key="3">
    <source>
        <dbReference type="Proteomes" id="UP000437017"/>
    </source>
</evidence>
<comment type="caution">
    <text evidence="2">The sequence shown here is derived from an EMBL/GenBank/DDBJ whole genome shotgun (WGS) entry which is preliminary data.</text>
</comment>
<gene>
    <name evidence="2" type="ORF">E2I00_002269</name>
</gene>
<name>A0A6A1Q4P1_BALPH</name>
<dbReference type="EMBL" id="SGJD01000820">
    <property type="protein sequence ID" value="KAB0403352.1"/>
    <property type="molecule type" value="Genomic_DNA"/>
</dbReference>
<sequence length="65" mass="7205">MSHREADDPGFQAGNGRRSSEEDAWATMELSELAEVKRRQHLLQNPQGNSWQRGPGVTGEAEAVK</sequence>
<proteinExistence type="predicted"/>
<evidence type="ECO:0000256" key="1">
    <source>
        <dbReference type="SAM" id="MobiDB-lite"/>
    </source>
</evidence>
<organism evidence="2 3">
    <name type="scientific">Balaenoptera physalus</name>
    <name type="common">Fin whale</name>
    <name type="synonym">Balaena physalus</name>
    <dbReference type="NCBI Taxonomy" id="9770"/>
    <lineage>
        <taxon>Eukaryota</taxon>
        <taxon>Metazoa</taxon>
        <taxon>Chordata</taxon>
        <taxon>Craniata</taxon>
        <taxon>Vertebrata</taxon>
        <taxon>Euteleostomi</taxon>
        <taxon>Mammalia</taxon>
        <taxon>Eutheria</taxon>
        <taxon>Laurasiatheria</taxon>
        <taxon>Artiodactyla</taxon>
        <taxon>Whippomorpha</taxon>
        <taxon>Cetacea</taxon>
        <taxon>Mysticeti</taxon>
        <taxon>Balaenopteridae</taxon>
        <taxon>Balaenoptera</taxon>
    </lineage>
</organism>
<dbReference type="Proteomes" id="UP000437017">
    <property type="component" value="Unassembled WGS sequence"/>
</dbReference>
<dbReference type="AlphaFoldDB" id="A0A6A1Q4P1"/>
<keyword evidence="3" id="KW-1185">Reference proteome</keyword>
<accession>A0A6A1Q4P1</accession>
<protein>
    <submittedName>
        <fullName evidence="2">Uncharacterized protein</fullName>
    </submittedName>
</protein>
<feature type="region of interest" description="Disordered" evidence="1">
    <location>
        <begin position="1"/>
        <end position="65"/>
    </location>
</feature>
<evidence type="ECO:0000313" key="2">
    <source>
        <dbReference type="EMBL" id="KAB0403352.1"/>
    </source>
</evidence>
<reference evidence="2 3" key="1">
    <citation type="journal article" date="2019" name="PLoS ONE">
        <title>Genomic analyses reveal an absence of contemporary introgressive admixture between fin whales and blue whales, despite known hybrids.</title>
        <authorList>
            <person name="Westbury M.V."/>
            <person name="Petersen B."/>
            <person name="Lorenzen E.D."/>
        </authorList>
    </citation>
    <scope>NUCLEOTIDE SEQUENCE [LARGE SCALE GENOMIC DNA]</scope>
    <source>
        <strain evidence="2">FinWhale-01</strain>
    </source>
</reference>
<feature type="compositionally biased region" description="Polar residues" evidence="1">
    <location>
        <begin position="42"/>
        <end position="52"/>
    </location>
</feature>